<dbReference type="PROSITE" id="PS00061">
    <property type="entry name" value="ADH_SHORT"/>
    <property type="match status" value="1"/>
</dbReference>
<comment type="similarity">
    <text evidence="1">Belongs to the short-chain dehydrogenases/reductases (SDR) family.</text>
</comment>
<dbReference type="Gene3D" id="3.40.50.720">
    <property type="entry name" value="NAD(P)-binding Rossmann-like Domain"/>
    <property type="match status" value="1"/>
</dbReference>
<dbReference type="NCBIfam" id="NF009092">
    <property type="entry name" value="PRK12428.1"/>
    <property type="match status" value="1"/>
</dbReference>
<dbReference type="AlphaFoldDB" id="A0A7M3SUB5"/>
<dbReference type="GO" id="GO:0016616">
    <property type="term" value="F:oxidoreductase activity, acting on the CH-OH group of donors, NAD or NADP as acceptor"/>
    <property type="evidence" value="ECO:0007669"/>
    <property type="project" value="TreeGrafter"/>
</dbReference>
<gene>
    <name evidence="2" type="ORF">nbrc107697_02780</name>
</gene>
<dbReference type="Proteomes" id="UP000444980">
    <property type="component" value="Unassembled WGS sequence"/>
</dbReference>
<evidence type="ECO:0000313" key="3">
    <source>
        <dbReference type="Proteomes" id="UP000444980"/>
    </source>
</evidence>
<sequence>MAQRILVVGGSSGIGEEVAQTLSGRGYEVTVADIKPNPAGLPHVPVDLADPDSIDAALDSLDGQWDGVAHVAGIPGTAPAEKVIAVNFLGMRRFTTGIAPRIARGGGLVVVASTAGSAWSLRLAQNEGLLASAGFAEGLEWSAANLDDYPPYSVSKEAAIAFAKQFSAHAWREYGVRVNTVSPGPVQTPILADFEDSMGKDTLDTVRSIVGRHAVPADIAPVIAFLLSEQAGWVIGQDLQVDGGFVAGLSAGTAATFAGQHA</sequence>
<dbReference type="OrthoDB" id="9809287at2"/>
<dbReference type="PANTHER" id="PTHR42760">
    <property type="entry name" value="SHORT-CHAIN DEHYDROGENASES/REDUCTASES FAMILY MEMBER"/>
    <property type="match status" value="1"/>
</dbReference>
<dbReference type="Pfam" id="PF13561">
    <property type="entry name" value="adh_short_C2"/>
    <property type="match status" value="1"/>
</dbReference>
<evidence type="ECO:0000256" key="1">
    <source>
        <dbReference type="ARBA" id="ARBA00006484"/>
    </source>
</evidence>
<organism evidence="2 3">
    <name type="scientific">Gordonia crocea</name>
    <dbReference type="NCBI Taxonomy" id="589162"/>
    <lineage>
        <taxon>Bacteria</taxon>
        <taxon>Bacillati</taxon>
        <taxon>Actinomycetota</taxon>
        <taxon>Actinomycetes</taxon>
        <taxon>Mycobacteriales</taxon>
        <taxon>Gordoniaceae</taxon>
        <taxon>Gordonia</taxon>
    </lineage>
</organism>
<dbReference type="SUPFAM" id="SSF51735">
    <property type="entry name" value="NAD(P)-binding Rossmann-fold domains"/>
    <property type="match status" value="1"/>
</dbReference>
<dbReference type="InterPro" id="IPR036291">
    <property type="entry name" value="NAD(P)-bd_dom_sf"/>
</dbReference>
<dbReference type="InterPro" id="IPR020904">
    <property type="entry name" value="Sc_DH/Rdtase_CS"/>
</dbReference>
<reference evidence="3" key="1">
    <citation type="submission" date="2019-06" db="EMBL/GenBank/DDBJ databases">
        <title>Gordonia isolated from sludge of a wastewater treatment plant.</title>
        <authorList>
            <person name="Tamura T."/>
            <person name="Aoyama K."/>
            <person name="Kang Y."/>
            <person name="Saito S."/>
            <person name="Akiyama N."/>
            <person name="Yazawa K."/>
            <person name="Gonoi T."/>
            <person name="Mikami Y."/>
        </authorList>
    </citation>
    <scope>NUCLEOTIDE SEQUENCE [LARGE SCALE GENOMIC DNA]</scope>
    <source>
        <strain evidence="3">NBRC 107697</strain>
    </source>
</reference>
<protein>
    <submittedName>
        <fullName evidence="2">3-alpha-hydroxysteroid dehydrogenase</fullName>
    </submittedName>
</protein>
<accession>A0A7M3SUB5</accession>
<proteinExistence type="inferred from homology"/>
<dbReference type="RefSeq" id="WP_161925738.1">
    <property type="nucleotide sequence ID" value="NZ_BJOU01000001.1"/>
</dbReference>
<name>A0A7M3SUB5_9ACTN</name>
<evidence type="ECO:0000313" key="2">
    <source>
        <dbReference type="EMBL" id="GED96239.1"/>
    </source>
</evidence>
<dbReference type="Pfam" id="PF00106">
    <property type="entry name" value="adh_short"/>
    <property type="match status" value="1"/>
</dbReference>
<dbReference type="EMBL" id="BJOU01000001">
    <property type="protein sequence ID" value="GED96239.1"/>
    <property type="molecule type" value="Genomic_DNA"/>
</dbReference>
<keyword evidence="3" id="KW-1185">Reference proteome</keyword>
<dbReference type="InterPro" id="IPR002347">
    <property type="entry name" value="SDR_fam"/>
</dbReference>
<comment type="caution">
    <text evidence="2">The sequence shown here is derived from an EMBL/GenBank/DDBJ whole genome shotgun (WGS) entry which is preliminary data.</text>
</comment>
<dbReference type="PRINTS" id="PR00081">
    <property type="entry name" value="GDHRDH"/>
</dbReference>